<feature type="compositionally biased region" description="Low complexity" evidence="1">
    <location>
        <begin position="121"/>
        <end position="133"/>
    </location>
</feature>
<accession>A0ABD0LM96</accession>
<evidence type="ECO:0000256" key="1">
    <source>
        <dbReference type="SAM" id="MobiDB-lite"/>
    </source>
</evidence>
<name>A0ABD0LM96_9CAEN</name>
<gene>
    <name evidence="3" type="ORF">BaRGS_00008389</name>
</gene>
<sequence>FTGERLEEEGMLNLTCTCGNPQTRNESKLRLQSMSMNWYAGITKTNLVSMEYYLDEGVVVKPSKYANIDIRNKEFDPGLHYASLQLQINTTRIGSFDFECVVRGFDKQDNHKYDSLREDFSTTTTSSTTTASAPPANGTRTSLTVSATEVDTVVAGYEVAQEQRNRDADEPPSVGESKEEDDKNIQMVAMTVSFAGLVIIVGIVVFIIARRRKQQSPEETQPPPYGPPAVTDSNAWDVMRQLLTFVTSTTTIQRQPAHVCRHPCRVTPTCRAPPLEETSPYAVSTVVTQSSDDTALLSDTYSDISFVNAPGRVLPASSSDNGSTTDGESRREGERGGQRYRRFPCDSLTSSSSLRIPPPAPTSAPPPAPTLAPPPAPTSGPEPPGIHDLPPMPTSDNTTRLSPFFRRAHPCASSSTTSLSRGIRRVQSAPRDEEARPASEDEERNTLRAVSEALPANTSSAAFRGLPSQRLRNALALRSRPVPPLPQPLDLSALDERVGSSEYLTPTPITGGNFTFREQRDPDSGGGEYTDDGPLSLDTVEIYASTDYVPVNGPVSMP</sequence>
<keyword evidence="2" id="KW-0472">Membrane</keyword>
<dbReference type="EMBL" id="JACVVK020000037">
    <property type="protein sequence ID" value="KAK7500482.1"/>
    <property type="molecule type" value="Genomic_DNA"/>
</dbReference>
<evidence type="ECO:0000256" key="2">
    <source>
        <dbReference type="SAM" id="Phobius"/>
    </source>
</evidence>
<reference evidence="3 4" key="1">
    <citation type="journal article" date="2023" name="Sci. Data">
        <title>Genome assembly of the Korean intertidal mud-creeper Batillaria attramentaria.</title>
        <authorList>
            <person name="Patra A.K."/>
            <person name="Ho P.T."/>
            <person name="Jun S."/>
            <person name="Lee S.J."/>
            <person name="Kim Y."/>
            <person name="Won Y.J."/>
        </authorList>
    </citation>
    <scope>NUCLEOTIDE SEQUENCE [LARGE SCALE GENOMIC DNA]</scope>
    <source>
        <strain evidence="3">Wonlab-2016</strain>
    </source>
</reference>
<feature type="compositionally biased region" description="Pro residues" evidence="1">
    <location>
        <begin position="356"/>
        <end position="384"/>
    </location>
</feature>
<keyword evidence="2" id="KW-0812">Transmembrane</keyword>
<feature type="compositionally biased region" description="Basic and acidic residues" evidence="1">
    <location>
        <begin position="430"/>
        <end position="439"/>
    </location>
</feature>
<protein>
    <recommendedName>
        <fullName evidence="5">Ig-like domain-containing protein</fullName>
    </recommendedName>
</protein>
<evidence type="ECO:0000313" key="3">
    <source>
        <dbReference type="EMBL" id="KAK7500482.1"/>
    </source>
</evidence>
<feature type="region of interest" description="Disordered" evidence="1">
    <location>
        <begin position="497"/>
        <end position="535"/>
    </location>
</feature>
<feature type="compositionally biased region" description="Polar residues" evidence="1">
    <location>
        <begin position="502"/>
        <end position="513"/>
    </location>
</feature>
<feature type="non-terminal residue" evidence="3">
    <location>
        <position position="1"/>
    </location>
</feature>
<comment type="caution">
    <text evidence="3">The sequence shown here is derived from an EMBL/GenBank/DDBJ whole genome shotgun (WGS) entry which is preliminary data.</text>
</comment>
<organism evidence="3 4">
    <name type="scientific">Batillaria attramentaria</name>
    <dbReference type="NCBI Taxonomy" id="370345"/>
    <lineage>
        <taxon>Eukaryota</taxon>
        <taxon>Metazoa</taxon>
        <taxon>Spiralia</taxon>
        <taxon>Lophotrochozoa</taxon>
        <taxon>Mollusca</taxon>
        <taxon>Gastropoda</taxon>
        <taxon>Caenogastropoda</taxon>
        <taxon>Sorbeoconcha</taxon>
        <taxon>Cerithioidea</taxon>
        <taxon>Batillariidae</taxon>
        <taxon>Batillaria</taxon>
    </lineage>
</organism>
<evidence type="ECO:0008006" key="5">
    <source>
        <dbReference type="Google" id="ProtNLM"/>
    </source>
</evidence>
<dbReference type="AlphaFoldDB" id="A0ABD0LM96"/>
<feature type="region of interest" description="Disordered" evidence="1">
    <location>
        <begin position="120"/>
        <end position="142"/>
    </location>
</feature>
<feature type="transmembrane region" description="Helical" evidence="2">
    <location>
        <begin position="187"/>
        <end position="209"/>
    </location>
</feature>
<feature type="compositionally biased region" description="Basic and acidic residues" evidence="1">
    <location>
        <begin position="327"/>
        <end position="337"/>
    </location>
</feature>
<keyword evidence="2" id="KW-1133">Transmembrane helix</keyword>
<dbReference type="Proteomes" id="UP001519460">
    <property type="component" value="Unassembled WGS sequence"/>
</dbReference>
<feature type="region of interest" description="Disordered" evidence="1">
    <location>
        <begin position="310"/>
        <end position="466"/>
    </location>
</feature>
<proteinExistence type="predicted"/>
<feature type="region of interest" description="Disordered" evidence="1">
    <location>
        <begin position="159"/>
        <end position="182"/>
    </location>
</feature>
<keyword evidence="4" id="KW-1185">Reference proteome</keyword>
<feature type="compositionally biased region" description="Polar residues" evidence="1">
    <location>
        <begin position="316"/>
        <end position="326"/>
    </location>
</feature>
<evidence type="ECO:0000313" key="4">
    <source>
        <dbReference type="Proteomes" id="UP001519460"/>
    </source>
</evidence>